<evidence type="ECO:0000256" key="8">
    <source>
        <dbReference type="ARBA" id="ARBA00022576"/>
    </source>
</evidence>
<accession>X0SIS6</accession>
<evidence type="ECO:0000256" key="11">
    <source>
        <dbReference type="ARBA" id="ARBA00022898"/>
    </source>
</evidence>
<evidence type="ECO:0000256" key="6">
    <source>
        <dbReference type="ARBA" id="ARBA00009320"/>
    </source>
</evidence>
<dbReference type="GO" id="GO:0009098">
    <property type="term" value="P:L-leucine biosynthetic process"/>
    <property type="evidence" value="ECO:0007669"/>
    <property type="project" value="UniProtKB-UniPathway"/>
</dbReference>
<dbReference type="AlphaFoldDB" id="X0SIS6"/>
<evidence type="ECO:0000313" key="16">
    <source>
        <dbReference type="EMBL" id="GAF74991.1"/>
    </source>
</evidence>
<evidence type="ECO:0000256" key="15">
    <source>
        <dbReference type="ARBA" id="ARBA00049229"/>
    </source>
</evidence>
<comment type="catalytic activity">
    <reaction evidence="13">
        <text>L-valine + 2-oxoglutarate = 3-methyl-2-oxobutanoate + L-glutamate</text>
        <dbReference type="Rhea" id="RHEA:24813"/>
        <dbReference type="ChEBI" id="CHEBI:11851"/>
        <dbReference type="ChEBI" id="CHEBI:16810"/>
        <dbReference type="ChEBI" id="CHEBI:29985"/>
        <dbReference type="ChEBI" id="CHEBI:57762"/>
        <dbReference type="EC" id="2.6.1.42"/>
    </reaction>
</comment>
<evidence type="ECO:0000256" key="13">
    <source>
        <dbReference type="ARBA" id="ARBA00048212"/>
    </source>
</evidence>
<keyword evidence="9" id="KW-0028">Amino-acid biosynthesis</keyword>
<dbReference type="PANTHER" id="PTHR42743:SF4">
    <property type="entry name" value="BRANCHED-CHAIN-AMINO-ACID AMINOTRANSFERASE-RELATED"/>
    <property type="match status" value="1"/>
</dbReference>
<evidence type="ECO:0000256" key="3">
    <source>
        <dbReference type="ARBA" id="ARBA00004824"/>
    </source>
</evidence>
<comment type="catalytic activity">
    <reaction evidence="15">
        <text>L-leucine + 2-oxoglutarate = 4-methyl-2-oxopentanoate + L-glutamate</text>
        <dbReference type="Rhea" id="RHEA:18321"/>
        <dbReference type="ChEBI" id="CHEBI:16810"/>
        <dbReference type="ChEBI" id="CHEBI:17865"/>
        <dbReference type="ChEBI" id="CHEBI:29985"/>
        <dbReference type="ChEBI" id="CHEBI:57427"/>
        <dbReference type="EC" id="2.6.1.42"/>
    </reaction>
</comment>
<dbReference type="InterPro" id="IPR005785">
    <property type="entry name" value="B_amino_transI"/>
</dbReference>
<comment type="pathway">
    <text evidence="5">Amino-acid biosynthesis; L-leucine biosynthesis; L-leucine from 3-methyl-2-oxobutanoate: step 4/4.</text>
</comment>
<evidence type="ECO:0000256" key="5">
    <source>
        <dbReference type="ARBA" id="ARBA00005072"/>
    </source>
</evidence>
<proteinExistence type="inferred from homology"/>
<comment type="function">
    <text evidence="2">Acts on leucine, isoleucine and valine.</text>
</comment>
<keyword evidence="10" id="KW-0808">Transferase</keyword>
<protein>
    <recommendedName>
        <fullName evidence="7">branched-chain-amino-acid transaminase</fullName>
        <ecNumber evidence="7">2.6.1.42</ecNumber>
    </recommendedName>
</protein>
<evidence type="ECO:0000256" key="4">
    <source>
        <dbReference type="ARBA" id="ARBA00004931"/>
    </source>
</evidence>
<dbReference type="GO" id="GO:0009099">
    <property type="term" value="P:L-valine biosynthetic process"/>
    <property type="evidence" value="ECO:0007669"/>
    <property type="project" value="UniProtKB-UniPathway"/>
</dbReference>
<evidence type="ECO:0000256" key="7">
    <source>
        <dbReference type="ARBA" id="ARBA00013053"/>
    </source>
</evidence>
<dbReference type="PANTHER" id="PTHR42743">
    <property type="entry name" value="AMINO-ACID AMINOTRANSFERASE"/>
    <property type="match status" value="1"/>
</dbReference>
<dbReference type="NCBIfam" id="NF005146">
    <property type="entry name" value="PRK06606.1"/>
    <property type="match status" value="1"/>
</dbReference>
<dbReference type="GO" id="GO:0009097">
    <property type="term" value="P:isoleucine biosynthetic process"/>
    <property type="evidence" value="ECO:0007669"/>
    <property type="project" value="UniProtKB-UniPathway"/>
</dbReference>
<keyword evidence="8" id="KW-0032">Aminotransferase</keyword>
<dbReference type="CDD" id="cd01557">
    <property type="entry name" value="BCAT_beta_family"/>
    <property type="match status" value="1"/>
</dbReference>
<dbReference type="InterPro" id="IPR001544">
    <property type="entry name" value="Aminotrans_IV"/>
</dbReference>
<evidence type="ECO:0000256" key="2">
    <source>
        <dbReference type="ARBA" id="ARBA00003109"/>
    </source>
</evidence>
<dbReference type="PROSITE" id="PS00770">
    <property type="entry name" value="AA_TRANSFER_CLASS_4"/>
    <property type="match status" value="1"/>
</dbReference>
<keyword evidence="11" id="KW-0663">Pyridoxal phosphate</keyword>
<dbReference type="InterPro" id="IPR033939">
    <property type="entry name" value="BCAT_family"/>
</dbReference>
<dbReference type="UniPathway" id="UPA00048">
    <property type="reaction ID" value="UER00073"/>
</dbReference>
<evidence type="ECO:0000256" key="1">
    <source>
        <dbReference type="ARBA" id="ARBA00001933"/>
    </source>
</evidence>
<comment type="similarity">
    <text evidence="6">Belongs to the class-IV pyridoxal-phosphate-dependent aminotransferase family.</text>
</comment>
<dbReference type="InterPro" id="IPR043131">
    <property type="entry name" value="BCAT-like_N"/>
</dbReference>
<dbReference type="InterPro" id="IPR018300">
    <property type="entry name" value="Aminotrans_IV_CS"/>
</dbReference>
<dbReference type="InterPro" id="IPR036038">
    <property type="entry name" value="Aminotransferase-like"/>
</dbReference>
<dbReference type="UniPathway" id="UPA00049">
    <property type="reaction ID" value="UER00062"/>
</dbReference>
<evidence type="ECO:0000256" key="10">
    <source>
        <dbReference type="ARBA" id="ARBA00022679"/>
    </source>
</evidence>
<comment type="cofactor">
    <cofactor evidence="1">
        <name>pyridoxal 5'-phosphate</name>
        <dbReference type="ChEBI" id="CHEBI:597326"/>
    </cofactor>
</comment>
<dbReference type="SUPFAM" id="SSF56752">
    <property type="entry name" value="D-aminoacid aminotransferase-like PLP-dependent enzymes"/>
    <property type="match status" value="1"/>
</dbReference>
<dbReference type="EC" id="2.6.1.42" evidence="7"/>
<organism evidence="16">
    <name type="scientific">marine sediment metagenome</name>
    <dbReference type="NCBI Taxonomy" id="412755"/>
    <lineage>
        <taxon>unclassified sequences</taxon>
        <taxon>metagenomes</taxon>
        <taxon>ecological metagenomes</taxon>
    </lineage>
</organism>
<dbReference type="FunFam" id="3.20.10.10:FF:000002">
    <property type="entry name" value="D-alanine aminotransferase"/>
    <property type="match status" value="1"/>
</dbReference>
<dbReference type="NCBIfam" id="TIGR01122">
    <property type="entry name" value="ilvE_I"/>
    <property type="match status" value="1"/>
</dbReference>
<name>X0SIS6_9ZZZZ</name>
<evidence type="ECO:0000256" key="14">
    <source>
        <dbReference type="ARBA" id="ARBA00048798"/>
    </source>
</evidence>
<comment type="catalytic activity">
    <reaction evidence="14">
        <text>L-isoleucine + 2-oxoglutarate = (S)-3-methyl-2-oxopentanoate + L-glutamate</text>
        <dbReference type="Rhea" id="RHEA:24801"/>
        <dbReference type="ChEBI" id="CHEBI:16810"/>
        <dbReference type="ChEBI" id="CHEBI:29985"/>
        <dbReference type="ChEBI" id="CHEBI:35146"/>
        <dbReference type="ChEBI" id="CHEBI:58045"/>
        <dbReference type="EC" id="2.6.1.42"/>
    </reaction>
</comment>
<evidence type="ECO:0000256" key="12">
    <source>
        <dbReference type="ARBA" id="ARBA00023304"/>
    </source>
</evidence>
<keyword evidence="12" id="KW-0100">Branched-chain amino acid biosynthesis</keyword>
<dbReference type="InterPro" id="IPR043132">
    <property type="entry name" value="BCAT-like_C"/>
</dbReference>
<comment type="pathway">
    <text evidence="3">Amino-acid biosynthesis; L-isoleucine biosynthesis; L-isoleucine from 2-oxobutanoate: step 4/4.</text>
</comment>
<dbReference type="Pfam" id="PF01063">
    <property type="entry name" value="Aminotran_4"/>
    <property type="match status" value="1"/>
</dbReference>
<dbReference type="InterPro" id="IPR050571">
    <property type="entry name" value="Class-IV_PLP-Dep_Aminotrnsfr"/>
</dbReference>
<gene>
    <name evidence="16" type="ORF">S01H1_00758</name>
</gene>
<evidence type="ECO:0000256" key="9">
    <source>
        <dbReference type="ARBA" id="ARBA00022605"/>
    </source>
</evidence>
<reference evidence="16" key="1">
    <citation type="journal article" date="2014" name="Front. Microbiol.">
        <title>High frequency of phylogenetically diverse reductive dehalogenase-homologous genes in deep subseafloor sedimentary metagenomes.</title>
        <authorList>
            <person name="Kawai M."/>
            <person name="Futagami T."/>
            <person name="Toyoda A."/>
            <person name="Takaki Y."/>
            <person name="Nishi S."/>
            <person name="Hori S."/>
            <person name="Arai W."/>
            <person name="Tsubouchi T."/>
            <person name="Morono Y."/>
            <person name="Uchiyama I."/>
            <person name="Ito T."/>
            <person name="Fujiyama A."/>
            <person name="Inagaki F."/>
            <person name="Takami H."/>
        </authorList>
    </citation>
    <scope>NUCLEOTIDE SEQUENCE</scope>
    <source>
        <strain evidence="16">Expedition CK06-06</strain>
    </source>
</reference>
<dbReference type="Gene3D" id="3.30.470.10">
    <property type="match status" value="1"/>
</dbReference>
<dbReference type="EMBL" id="BARS01000288">
    <property type="protein sequence ID" value="GAF74991.1"/>
    <property type="molecule type" value="Genomic_DNA"/>
</dbReference>
<comment type="pathway">
    <text evidence="4">Amino-acid biosynthesis; L-valine biosynthesis; L-valine from pyruvate: step 4/4.</text>
</comment>
<dbReference type="GO" id="GO:0004084">
    <property type="term" value="F:branched-chain-amino-acid transaminase activity"/>
    <property type="evidence" value="ECO:0007669"/>
    <property type="project" value="UniProtKB-EC"/>
</dbReference>
<sequence>MPDYAFFHKQFMPLSEAKIGILTHALHYGTACFEGIRGNWDSAQERFCIFRIKDHYKRMFDSCRLLKMNLPYSIDEFCQLTGELLVRSGYQEDVYIRPLAYKSSEAIGVRLHNLEEDVFIIVTTLPPYLDIDNGVRCCTSSWRRVDDTMIPPRGKICGIYVNSALAKSEAQETGFDEAILLTQDGHVCEGSGENIFLVSGGKLLTPPSSDNILLGITRDTVMKLAKNELGIDTIERQVDRSELYVADECFFTGTAANIAPILEIDHRPIGTGGTGKVTAKLQKLFAKVMLGRNPKYSDWYHIVSPKAPI</sequence>
<dbReference type="Gene3D" id="3.20.10.10">
    <property type="entry name" value="D-amino Acid Aminotransferase, subunit A, domain 2"/>
    <property type="match status" value="1"/>
</dbReference>
<comment type="caution">
    <text evidence="16">The sequence shown here is derived from an EMBL/GenBank/DDBJ whole genome shotgun (WGS) entry which is preliminary data.</text>
</comment>
<dbReference type="UniPathway" id="UPA00047">
    <property type="reaction ID" value="UER00058"/>
</dbReference>